<evidence type="ECO:0000256" key="4">
    <source>
        <dbReference type="ARBA" id="ARBA00022723"/>
    </source>
</evidence>
<keyword evidence="6 9" id="KW-0223">Dioxygenase</keyword>
<dbReference type="InterPro" id="IPR010300">
    <property type="entry name" value="CDO_1"/>
</dbReference>
<keyword evidence="7 9" id="KW-0560">Oxidoreductase</keyword>
<dbReference type="SUPFAM" id="SSF51182">
    <property type="entry name" value="RmlC-like cupins"/>
    <property type="match status" value="1"/>
</dbReference>
<dbReference type="Gene3D" id="2.60.120.10">
    <property type="entry name" value="Jelly Rolls"/>
    <property type="match status" value="1"/>
</dbReference>
<evidence type="ECO:0000256" key="1">
    <source>
        <dbReference type="ARBA" id="ARBA00004759"/>
    </source>
</evidence>
<evidence type="ECO:0000256" key="7">
    <source>
        <dbReference type="ARBA" id="ARBA00023002"/>
    </source>
</evidence>
<dbReference type="AlphaFoldDB" id="A0AAV2Q2Z9"/>
<evidence type="ECO:0000313" key="10">
    <source>
        <dbReference type="EMBL" id="CAL4069346.1"/>
    </source>
</evidence>
<reference evidence="10 11" key="1">
    <citation type="submission" date="2024-05" db="EMBL/GenBank/DDBJ databases">
        <authorList>
            <person name="Wallberg A."/>
        </authorList>
    </citation>
    <scope>NUCLEOTIDE SEQUENCE [LARGE SCALE GENOMIC DNA]</scope>
</reference>
<dbReference type="GO" id="GO:0008198">
    <property type="term" value="F:ferrous iron binding"/>
    <property type="evidence" value="ECO:0007669"/>
    <property type="project" value="TreeGrafter"/>
</dbReference>
<feature type="non-terminal residue" evidence="10">
    <location>
        <position position="129"/>
    </location>
</feature>
<sequence length="129" mass="15006">VSCCVALVCDSKHSGSHLATRQQLHTDYRTTPFNAMDHPPVVSTLDELRTELHRVFDEDHVNVDYVKELMESYQSKPADWKKYALWDRYKYTRNMVDEGNGKFNLMLLCWGPSQTSTIHDHADAHCFMK</sequence>
<evidence type="ECO:0000256" key="8">
    <source>
        <dbReference type="ARBA" id="ARBA00023004"/>
    </source>
</evidence>
<dbReference type="EMBL" id="CAXKWB010003483">
    <property type="protein sequence ID" value="CAL4069346.1"/>
    <property type="molecule type" value="Genomic_DNA"/>
</dbReference>
<dbReference type="PANTHER" id="PTHR12918">
    <property type="entry name" value="CYSTEINE DIOXYGENASE"/>
    <property type="match status" value="1"/>
</dbReference>
<comment type="caution">
    <text evidence="10">The sequence shown here is derived from an EMBL/GenBank/DDBJ whole genome shotgun (WGS) entry which is preliminary data.</text>
</comment>
<proteinExistence type="inferred from homology"/>
<keyword evidence="5" id="KW-0883">Thioether bond</keyword>
<organism evidence="10 11">
    <name type="scientific">Meganyctiphanes norvegica</name>
    <name type="common">Northern krill</name>
    <name type="synonym">Thysanopoda norvegica</name>
    <dbReference type="NCBI Taxonomy" id="48144"/>
    <lineage>
        <taxon>Eukaryota</taxon>
        <taxon>Metazoa</taxon>
        <taxon>Ecdysozoa</taxon>
        <taxon>Arthropoda</taxon>
        <taxon>Crustacea</taxon>
        <taxon>Multicrustacea</taxon>
        <taxon>Malacostraca</taxon>
        <taxon>Eumalacostraca</taxon>
        <taxon>Eucarida</taxon>
        <taxon>Euphausiacea</taxon>
        <taxon>Euphausiidae</taxon>
        <taxon>Meganyctiphanes</taxon>
    </lineage>
</organism>
<evidence type="ECO:0000313" key="11">
    <source>
        <dbReference type="Proteomes" id="UP001497623"/>
    </source>
</evidence>
<dbReference type="GO" id="GO:0019448">
    <property type="term" value="P:L-cysteine catabolic process"/>
    <property type="evidence" value="ECO:0007669"/>
    <property type="project" value="TreeGrafter"/>
</dbReference>
<dbReference type="InterPro" id="IPR011051">
    <property type="entry name" value="RmlC_Cupin_sf"/>
</dbReference>
<keyword evidence="8 9" id="KW-0408">Iron</keyword>
<comment type="similarity">
    <text evidence="2 9">Belongs to the cysteine dioxygenase family.</text>
</comment>
<evidence type="ECO:0000256" key="3">
    <source>
        <dbReference type="ARBA" id="ARBA00013133"/>
    </source>
</evidence>
<keyword evidence="11" id="KW-1185">Reference proteome</keyword>
<comment type="pathway">
    <text evidence="1 9">Organosulfur biosynthesis; taurine biosynthesis; hypotaurine from L-cysteine: step 1/2.</text>
</comment>
<dbReference type="GO" id="GO:0042412">
    <property type="term" value="P:taurine biosynthetic process"/>
    <property type="evidence" value="ECO:0007669"/>
    <property type="project" value="UniProtKB-UniRule"/>
</dbReference>
<dbReference type="GO" id="GO:0017172">
    <property type="term" value="F:cysteine dioxygenase activity"/>
    <property type="evidence" value="ECO:0007669"/>
    <property type="project" value="UniProtKB-UniRule"/>
</dbReference>
<dbReference type="EC" id="1.13.11.20" evidence="3 9"/>
<dbReference type="Proteomes" id="UP001497623">
    <property type="component" value="Unassembled WGS sequence"/>
</dbReference>
<comment type="cofactor">
    <cofactor evidence="9">
        <name>Fe cation</name>
        <dbReference type="ChEBI" id="CHEBI:24875"/>
    </cofactor>
    <text evidence="9">Binds 1 Fe cation per subunit.</text>
</comment>
<keyword evidence="4 9" id="KW-0479">Metal-binding</keyword>
<dbReference type="PANTHER" id="PTHR12918:SF1">
    <property type="entry name" value="CYSTEINE DIOXYGENASE TYPE 1"/>
    <property type="match status" value="1"/>
</dbReference>
<comment type="catalytic activity">
    <reaction evidence="9">
        <text>L-cysteine + O2 = 3-sulfino-L-alanine + H(+)</text>
        <dbReference type="Rhea" id="RHEA:20441"/>
        <dbReference type="ChEBI" id="CHEBI:15378"/>
        <dbReference type="ChEBI" id="CHEBI:15379"/>
        <dbReference type="ChEBI" id="CHEBI:35235"/>
        <dbReference type="ChEBI" id="CHEBI:61085"/>
        <dbReference type="EC" id="1.13.11.20"/>
    </reaction>
</comment>
<gene>
    <name evidence="10" type="ORF">MNOR_LOCUS7767</name>
</gene>
<feature type="non-terminal residue" evidence="10">
    <location>
        <position position="1"/>
    </location>
</feature>
<evidence type="ECO:0000256" key="6">
    <source>
        <dbReference type="ARBA" id="ARBA00022964"/>
    </source>
</evidence>
<evidence type="ECO:0000256" key="2">
    <source>
        <dbReference type="ARBA" id="ARBA00006622"/>
    </source>
</evidence>
<accession>A0AAV2Q2Z9</accession>
<dbReference type="InterPro" id="IPR014710">
    <property type="entry name" value="RmlC-like_jellyroll"/>
</dbReference>
<evidence type="ECO:0000256" key="9">
    <source>
        <dbReference type="RuleBase" id="RU366010"/>
    </source>
</evidence>
<dbReference type="Pfam" id="PF05995">
    <property type="entry name" value="CDO_I"/>
    <property type="match status" value="1"/>
</dbReference>
<name>A0AAV2Q2Z9_MEGNR</name>
<evidence type="ECO:0000256" key="5">
    <source>
        <dbReference type="ARBA" id="ARBA00022784"/>
    </source>
</evidence>
<protein>
    <recommendedName>
        <fullName evidence="3 9">Cysteine dioxygenase</fullName>
        <ecNumber evidence="3 9">1.13.11.20</ecNumber>
    </recommendedName>
</protein>